<keyword evidence="3" id="KW-1185">Reference proteome</keyword>
<reference evidence="2 3" key="1">
    <citation type="submission" date="2020-12" db="EMBL/GenBank/DDBJ databases">
        <title>Novel Thalassolituus-related marine hydrocarbonoclastic bacteria mediated algae-derived hydrocarbons mineralization in twilight zone of the northern South China Sea.</title>
        <authorList>
            <person name="Dong C."/>
        </authorList>
    </citation>
    <scope>NUCLEOTIDE SEQUENCE [LARGE SCALE GENOMIC DNA]</scope>
    <source>
        <strain evidence="2 3">IMCC1826</strain>
    </source>
</reference>
<proteinExistence type="predicted"/>
<organism evidence="2 3">
    <name type="scientific">Thalassolituus marinus</name>
    <dbReference type="NCBI Taxonomy" id="671053"/>
    <lineage>
        <taxon>Bacteria</taxon>
        <taxon>Pseudomonadati</taxon>
        <taxon>Pseudomonadota</taxon>
        <taxon>Gammaproteobacteria</taxon>
        <taxon>Oceanospirillales</taxon>
        <taxon>Oceanospirillaceae</taxon>
        <taxon>Thalassolituus</taxon>
    </lineage>
</organism>
<gene>
    <name evidence="2" type="ORF">I9W95_09835</name>
</gene>
<name>A0ABS7ZQA6_9GAMM</name>
<feature type="domain" description="ORC1/DEAH AAA+ ATPase" evidence="1">
    <location>
        <begin position="128"/>
        <end position="269"/>
    </location>
</feature>
<comment type="caution">
    <text evidence="2">The sequence shown here is derived from an EMBL/GenBank/DDBJ whole genome shotgun (WGS) entry which is preliminary data.</text>
</comment>
<dbReference type="SUPFAM" id="SSF52540">
    <property type="entry name" value="P-loop containing nucleoside triphosphate hydrolases"/>
    <property type="match status" value="1"/>
</dbReference>
<dbReference type="InterPro" id="IPR049945">
    <property type="entry name" value="AAA_22"/>
</dbReference>
<dbReference type="EMBL" id="JAEDAH010000047">
    <property type="protein sequence ID" value="MCA6063907.1"/>
    <property type="molecule type" value="Genomic_DNA"/>
</dbReference>
<evidence type="ECO:0000313" key="3">
    <source>
        <dbReference type="Proteomes" id="UP000714380"/>
    </source>
</evidence>
<keyword evidence="2" id="KW-0067">ATP-binding</keyword>
<protein>
    <submittedName>
        <fullName evidence="2">ATP-binding protein</fullName>
    </submittedName>
</protein>
<sequence length="531" mass="60360">MMIKHQQAQYIPAEISDYEGHPLINALPPMMSLHDAATVLNRMPHIDEAEKKLPSHIRRHAMMRILDQFLYPTRAHFQLEQSLSSMIRRGYLSRNIADISHQHNLDEAAHTDFKSASRNAGNESLVSSVIGSSGTGKSTAVEAILRSYPQVIYHPDYQHTQLVWLKVECPHDGSVRHLCINFFRAVDQALGTDYQQLYVKARSTPESMLGSIAQIVALHSVGLLTIDEIQHLDTSKSGGSQKILNFFVTLTNVIKVPVLFIGTPKALDLFSPTMRSARRAAQFGSVNWGRLERSDQSARDAEWEKFIKRLWKLQWFEHPTPLTEHMIKLLWDYTQGIPHIAVLLFYLAQARAVVAGREILDQRLIEKVFHEELAIIHPMIKALQSGRKEEILKYSDLDIPVEQFRTTSTFMPESEQIIEPPQPTSTETKPSKYQQLINMLEQMGIGPDIAPIVAEQAIAEKPEEDLFGLVAHIRSLREKQPPTPQKPKSKVTKLTPKYLKDDLRLMRQNDSSTTYEQLKKSGVLIDLGCYL</sequence>
<dbReference type="Gene3D" id="3.40.50.300">
    <property type="entry name" value="P-loop containing nucleotide triphosphate hydrolases"/>
    <property type="match status" value="1"/>
</dbReference>
<dbReference type="Pfam" id="PF13401">
    <property type="entry name" value="AAA_22"/>
    <property type="match status" value="1"/>
</dbReference>
<dbReference type="GO" id="GO:0005524">
    <property type="term" value="F:ATP binding"/>
    <property type="evidence" value="ECO:0007669"/>
    <property type="project" value="UniProtKB-KW"/>
</dbReference>
<dbReference type="RefSeq" id="WP_225674373.1">
    <property type="nucleotide sequence ID" value="NZ_JAEDAH010000047.1"/>
</dbReference>
<evidence type="ECO:0000313" key="2">
    <source>
        <dbReference type="EMBL" id="MCA6063907.1"/>
    </source>
</evidence>
<dbReference type="Proteomes" id="UP000714380">
    <property type="component" value="Unassembled WGS sequence"/>
</dbReference>
<dbReference type="InterPro" id="IPR027417">
    <property type="entry name" value="P-loop_NTPase"/>
</dbReference>
<keyword evidence="2" id="KW-0547">Nucleotide-binding</keyword>
<evidence type="ECO:0000259" key="1">
    <source>
        <dbReference type="Pfam" id="PF13401"/>
    </source>
</evidence>
<accession>A0ABS7ZQA6</accession>